<feature type="region of interest" description="Disordered" evidence="1">
    <location>
        <begin position="339"/>
        <end position="433"/>
    </location>
</feature>
<feature type="compositionally biased region" description="Basic residues" evidence="1">
    <location>
        <begin position="80"/>
        <end position="96"/>
    </location>
</feature>
<feature type="region of interest" description="Disordered" evidence="1">
    <location>
        <begin position="59"/>
        <end position="152"/>
    </location>
</feature>
<feature type="compositionally biased region" description="Basic residues" evidence="1">
    <location>
        <begin position="553"/>
        <end position="562"/>
    </location>
</feature>
<organism evidence="2 3">
    <name type="scientific">Aureobasidium pullulans EXF-150</name>
    <dbReference type="NCBI Taxonomy" id="1043002"/>
    <lineage>
        <taxon>Eukaryota</taxon>
        <taxon>Fungi</taxon>
        <taxon>Dikarya</taxon>
        <taxon>Ascomycota</taxon>
        <taxon>Pezizomycotina</taxon>
        <taxon>Dothideomycetes</taxon>
        <taxon>Dothideomycetidae</taxon>
        <taxon>Dothideales</taxon>
        <taxon>Saccotheciaceae</taxon>
        <taxon>Aureobasidium</taxon>
    </lineage>
</organism>
<feature type="compositionally biased region" description="Low complexity" evidence="1">
    <location>
        <begin position="349"/>
        <end position="382"/>
    </location>
</feature>
<accession>A0A074XX78</accession>
<reference evidence="2 3" key="1">
    <citation type="journal article" date="2014" name="BMC Genomics">
        <title>Genome sequencing of four Aureobasidium pullulans varieties: biotechnological potential, stress tolerance, and description of new species.</title>
        <authorList>
            <person name="Gostin Ar C."/>
            <person name="Ohm R.A."/>
            <person name="Kogej T."/>
            <person name="Sonjak S."/>
            <person name="Turk M."/>
            <person name="Zajc J."/>
            <person name="Zalar P."/>
            <person name="Grube M."/>
            <person name="Sun H."/>
            <person name="Han J."/>
            <person name="Sharma A."/>
            <person name="Chiniquy J."/>
            <person name="Ngan C.Y."/>
            <person name="Lipzen A."/>
            <person name="Barry K."/>
            <person name="Grigoriev I.V."/>
            <person name="Gunde-Cimerman N."/>
        </authorList>
    </citation>
    <scope>NUCLEOTIDE SEQUENCE [LARGE SCALE GENOMIC DNA]</scope>
    <source>
        <strain evidence="2 3">EXF-150</strain>
    </source>
</reference>
<feature type="compositionally biased region" description="Basic residues" evidence="1">
    <location>
        <begin position="630"/>
        <end position="642"/>
    </location>
</feature>
<feature type="compositionally biased region" description="Basic and acidic residues" evidence="1">
    <location>
        <begin position="803"/>
        <end position="819"/>
    </location>
</feature>
<protein>
    <submittedName>
        <fullName evidence="2">Uncharacterized protein</fullName>
    </submittedName>
</protein>
<evidence type="ECO:0000256" key="1">
    <source>
        <dbReference type="SAM" id="MobiDB-lite"/>
    </source>
</evidence>
<sequence>MAGSVQGSAIDDSFETLTNAPDAWASGHNAAPIPVDYQHYVEPGDGRSAVDDRCFTEFGAVEYPHHNNNNMTRPAESDQKRHRSSTKTAAHGKRRPSPSFRIRSKDGDSVVVSNPFVLRKTCRPPPSEAAPSEQTEEASQHSSSSAARSRTFQIRIRGKNGEEAIQEIKRPLHFASQSGRARTTVAGDQADAEEVKYWSASSSHSSPQREQGVKSKSGLIAGPTTLTDFVTDATPGVAPSSIGSSVKMSGALPDSSPAPTPDSSRSRLLPPEKPASSIHDSIISSYSPRYNSRQSSKDLSRYTPSKHSFHTPSQKAVVIVPDDSLEGSVTARSISALSTHAIVSSRPMSPVSCTSAPSSRSSSSDSVSKLSSNPSARQSASSYASTPTQSIMPPQQAATASQHSVVTSPKPSIPPTPRLTEPWPASLSHSKPEWSNPDAYYDWKVPNDSLYSDSTVKSASPPSGYSSHSGGVLLQHIDTSEDDAFWDQSLSAIPSAFSPFPEEGHIIENRFEEITSETTQQSTHKSQSTHHTQSPSSRKSPSEESKIRSSLTHSRRPSRSASRKSIQDEQTWDEISAPFISEWEDKAPSENTSRQTIQEDTESEVTAEWEALPSSHRSRTSKVSRESTSRRSRSHRSRSSRHYSREDSEQSYVDWEAAETTEKGSNRTSNPSSAINIQEELLEYLPSPSDDGRLPPPMPMLTTIYEEPEPSNFSHAQTMLTQENVTRFARPGAISPHPLSSVSSAVTARKPPTIEPHRLEYQRPYVESDSTTSGSSGAVRNGHSRRSSRTKISDEQVYQSAQEDGRGHGSREGVLDGARRERKSKTPAKKGLVGGWKLW</sequence>
<dbReference type="OrthoDB" id="3934330at2759"/>
<feature type="compositionally biased region" description="Low complexity" evidence="1">
    <location>
        <begin position="253"/>
        <end position="267"/>
    </location>
</feature>
<feature type="compositionally biased region" description="Polar residues" evidence="1">
    <location>
        <begin position="199"/>
        <end position="209"/>
    </location>
</feature>
<feature type="compositionally biased region" description="Low complexity" evidence="1">
    <location>
        <begin position="140"/>
        <end position="151"/>
    </location>
</feature>
<feature type="compositionally biased region" description="Low complexity" evidence="1">
    <location>
        <begin position="516"/>
        <end position="539"/>
    </location>
</feature>
<dbReference type="Proteomes" id="UP000030706">
    <property type="component" value="Unassembled WGS sequence"/>
</dbReference>
<feature type="compositionally biased region" description="Polar residues" evidence="1">
    <location>
        <begin position="768"/>
        <end position="778"/>
    </location>
</feature>
<feature type="compositionally biased region" description="Low complexity" evidence="1">
    <location>
        <begin position="276"/>
        <end position="287"/>
    </location>
</feature>
<feature type="compositionally biased region" description="Polar residues" evidence="1">
    <location>
        <begin position="383"/>
        <end position="410"/>
    </location>
</feature>
<dbReference type="RefSeq" id="XP_029762729.1">
    <property type="nucleotide sequence ID" value="XM_029903602.1"/>
</dbReference>
<dbReference type="GeneID" id="40745908"/>
<feature type="compositionally biased region" description="Polar residues" evidence="1">
    <location>
        <begin position="589"/>
        <end position="598"/>
    </location>
</feature>
<feature type="region of interest" description="Disordered" evidence="1">
    <location>
        <begin position="731"/>
        <end position="839"/>
    </location>
</feature>
<name>A0A074XX78_AURPU</name>
<evidence type="ECO:0000313" key="3">
    <source>
        <dbReference type="Proteomes" id="UP000030706"/>
    </source>
</evidence>
<feature type="region of interest" description="Disordered" evidence="1">
    <location>
        <begin position="515"/>
        <end position="672"/>
    </location>
</feature>
<evidence type="ECO:0000313" key="2">
    <source>
        <dbReference type="EMBL" id="KEQ86542.1"/>
    </source>
</evidence>
<feature type="region of interest" description="Disordered" evidence="1">
    <location>
        <begin position="195"/>
        <end position="316"/>
    </location>
</feature>
<keyword evidence="3" id="KW-1185">Reference proteome</keyword>
<dbReference type="AlphaFoldDB" id="A0A074XX78"/>
<gene>
    <name evidence="2" type="ORF">M438DRAFT_333438</name>
</gene>
<proteinExistence type="predicted"/>
<feature type="compositionally biased region" description="Polar residues" evidence="1">
    <location>
        <begin position="302"/>
        <end position="314"/>
    </location>
</feature>
<dbReference type="HOGENOM" id="CLU_335850_0_0_1"/>
<dbReference type="EMBL" id="KL584978">
    <property type="protein sequence ID" value="KEQ86542.1"/>
    <property type="molecule type" value="Genomic_DNA"/>
</dbReference>